<dbReference type="EMBL" id="CP009885">
    <property type="protein sequence ID" value="ALR06089.1"/>
    <property type="molecule type" value="Genomic_DNA"/>
</dbReference>
<name>A0ABC8ACK7_XYLFS</name>
<reference evidence="3" key="1">
    <citation type="submission" date="2014-11" db="EMBL/GenBank/DDBJ databases">
        <title>Xylella fastidiosa Hib4 Genome Sequencing.</title>
        <authorList>
            <person name="Pierry P.M."/>
            <person name="da Silva A.M."/>
        </authorList>
    </citation>
    <scope>NUCLEOTIDE SEQUENCE [LARGE SCALE GENOMIC DNA]</scope>
    <source>
        <strain evidence="3">Hib4</strain>
    </source>
</reference>
<organism evidence="2 3">
    <name type="scientific">Xylella fastidiosa</name>
    <dbReference type="NCBI Taxonomy" id="2371"/>
    <lineage>
        <taxon>Bacteria</taxon>
        <taxon>Pseudomonadati</taxon>
        <taxon>Pseudomonadota</taxon>
        <taxon>Gammaproteobacteria</taxon>
        <taxon>Lysobacterales</taxon>
        <taxon>Lysobacteraceae</taxon>
        <taxon>Xylella</taxon>
    </lineage>
</organism>
<proteinExistence type="predicted"/>
<dbReference type="Proteomes" id="UP000196980">
    <property type="component" value="Chromosome"/>
</dbReference>
<evidence type="ECO:0000313" key="3">
    <source>
        <dbReference type="Proteomes" id="UP000196980"/>
    </source>
</evidence>
<evidence type="ECO:0000256" key="1">
    <source>
        <dbReference type="SAM" id="Coils"/>
    </source>
</evidence>
<sequence>MPLSISEQAQPQANQALSGTQKAPLFYWNGIRDAKGGELQRANYSYEKPHDRDNSAIRVIATRYTRFSPLVHSCFTVYNSTDVMTDYFDNDKFTVATTHPLYQQAKAALEAVRSRSAAQLAASEKKRQEKRNAARAALEAAKKEACAAYDAAKDEEARDAAFAAARAALATYEAAEAAAESMGVAA</sequence>
<dbReference type="AlphaFoldDB" id="A0ABC8ACK7"/>
<protein>
    <submittedName>
        <fullName evidence="2">Uncharacterized protein</fullName>
    </submittedName>
</protein>
<feature type="coiled-coil region" evidence="1">
    <location>
        <begin position="124"/>
        <end position="155"/>
    </location>
</feature>
<keyword evidence="1" id="KW-0175">Coiled coil</keyword>
<dbReference type="RefSeq" id="WP_088577820.1">
    <property type="nucleotide sequence ID" value="NZ_CP009885.1"/>
</dbReference>
<dbReference type="KEGG" id="xfh:XFHB_03650"/>
<evidence type="ECO:0000313" key="2">
    <source>
        <dbReference type="EMBL" id="ALR06089.1"/>
    </source>
</evidence>
<accession>A0ABC8ACK7</accession>
<gene>
    <name evidence="2" type="ORF">XFHB_03650</name>
</gene>